<keyword evidence="2" id="KW-1185">Reference proteome</keyword>
<sequence length="75" mass="8200">MLGGRSHLIGQILAGRIKLGLNPMYDVGHALDLATLRGHGRLIIPVDDLMEQLGIPLDRSHSFIQPGLEGHDWVP</sequence>
<reference evidence="1 2" key="1">
    <citation type="submission" date="2017-04" db="EMBL/GenBank/DDBJ databases">
        <title>Unexpected and diverse lifestyles within the genus Limnohabitans.</title>
        <authorList>
            <person name="Kasalicky V."/>
            <person name="Mehrshad M."/>
            <person name="Andrei S.-A."/>
            <person name="Salcher M."/>
            <person name="Kratochvilova H."/>
            <person name="Simek K."/>
            <person name="Ghai R."/>
        </authorList>
    </citation>
    <scope>NUCLEOTIDE SEQUENCE [LARGE SCALE GENOMIC DNA]</scope>
    <source>
        <strain evidence="1 2">MWH-C5</strain>
    </source>
</reference>
<gene>
    <name evidence="1" type="ORF">B9Z44_05980</name>
</gene>
<name>A0A315EQQ7_9BURK</name>
<evidence type="ECO:0000313" key="1">
    <source>
        <dbReference type="EMBL" id="PUE59158.1"/>
    </source>
</evidence>
<proteinExistence type="predicted"/>
<protein>
    <submittedName>
        <fullName evidence="1">Uncharacterized protein</fullName>
    </submittedName>
</protein>
<dbReference type="Proteomes" id="UP000251341">
    <property type="component" value="Unassembled WGS sequence"/>
</dbReference>
<comment type="caution">
    <text evidence="1">The sequence shown here is derived from an EMBL/GenBank/DDBJ whole genome shotgun (WGS) entry which is preliminary data.</text>
</comment>
<accession>A0A315EQQ7</accession>
<dbReference type="EMBL" id="NESP01000001">
    <property type="protein sequence ID" value="PUE59158.1"/>
    <property type="molecule type" value="Genomic_DNA"/>
</dbReference>
<evidence type="ECO:0000313" key="2">
    <source>
        <dbReference type="Proteomes" id="UP000251341"/>
    </source>
</evidence>
<dbReference type="AlphaFoldDB" id="A0A315EQQ7"/>
<organism evidence="1 2">
    <name type="scientific">Limnohabitans curvus</name>
    <dbReference type="NCBI Taxonomy" id="323423"/>
    <lineage>
        <taxon>Bacteria</taxon>
        <taxon>Pseudomonadati</taxon>
        <taxon>Pseudomonadota</taxon>
        <taxon>Betaproteobacteria</taxon>
        <taxon>Burkholderiales</taxon>
        <taxon>Comamonadaceae</taxon>
        <taxon>Limnohabitans</taxon>
    </lineage>
</organism>